<dbReference type="EMBL" id="CP011070">
    <property type="protein sequence ID" value="AJW70280.1"/>
    <property type="molecule type" value="Genomic_DNA"/>
</dbReference>
<evidence type="ECO:0000313" key="1">
    <source>
        <dbReference type="EMBL" id="AJW70280.1"/>
    </source>
</evidence>
<proteinExistence type="predicted"/>
<gene>
    <name evidence="1" type="ORF">NADRNF5_0584</name>
</gene>
<protein>
    <submittedName>
        <fullName evidence="1">Uncharacterized protein</fullName>
    </submittedName>
</protein>
<sequence length="32" mass="3861">MRLFEKDTDVSFMGNSKHIKQIFLNIDEEEFV</sequence>
<accession>A0A0D5C1S2</accession>
<dbReference type="AlphaFoldDB" id="A0A0D5C1S2"/>
<reference evidence="1 2" key="2">
    <citation type="journal article" date="2016" name="ISME J.">
        <title>Physiological and genomic characterization of two novel marine thaumarchaeal strains indicates niche differentiation.</title>
        <authorList>
            <person name="Bayer B."/>
            <person name="Vojvoda J."/>
            <person name="Offre P."/>
            <person name="Alves R.J."/>
            <person name="Elisabeth N.H."/>
            <person name="Garcia J.A."/>
            <person name="Volland J.M."/>
            <person name="Srivastava A."/>
            <person name="Schleper C."/>
            <person name="Herndl G.J."/>
        </authorList>
    </citation>
    <scope>NUCLEOTIDE SEQUENCE [LARGE SCALE GENOMIC DNA]</scope>
    <source>
        <strain evidence="1 2">NF5</strain>
    </source>
</reference>
<dbReference type="Proteomes" id="UP000032408">
    <property type="component" value="Chromosome"/>
</dbReference>
<dbReference type="HOGENOM" id="CLU_3387397_0_0_2"/>
<reference evidence="2" key="1">
    <citation type="submission" date="2015-03" db="EMBL/GenBank/DDBJ databases">
        <title>Characterization of two novel Thaumarchaeota isolated from the Northern Adriatic Sea.</title>
        <authorList>
            <person name="Bayer B."/>
            <person name="Vojvoda J."/>
            <person name="Offre P."/>
            <person name="Srivastava A."/>
            <person name="Elisabeth N."/>
            <person name="Garcia J.A.L."/>
            <person name="Schleper C."/>
            <person name="Herndl G.J."/>
        </authorList>
    </citation>
    <scope>NUCLEOTIDE SEQUENCE [LARGE SCALE GENOMIC DNA]</scope>
    <source>
        <strain evidence="2">NF5</strain>
    </source>
</reference>
<dbReference type="KEGG" id="nin:NADRNF5_0584"/>
<name>A0A0D5C1S2_9ARCH</name>
<keyword evidence="2" id="KW-1185">Reference proteome</keyword>
<evidence type="ECO:0000313" key="2">
    <source>
        <dbReference type="Proteomes" id="UP000032408"/>
    </source>
</evidence>
<dbReference type="STRING" id="1580092.NADRNF5_0584"/>
<organism evidence="1 2">
    <name type="scientific">Nitrosopumilus adriaticus</name>
    <dbReference type="NCBI Taxonomy" id="1580092"/>
    <lineage>
        <taxon>Archaea</taxon>
        <taxon>Nitrososphaerota</taxon>
        <taxon>Nitrososphaeria</taxon>
        <taxon>Nitrosopumilales</taxon>
        <taxon>Nitrosopumilaceae</taxon>
        <taxon>Nitrosopumilus</taxon>
    </lineage>
</organism>